<protein>
    <submittedName>
        <fullName evidence="2">Aminodeoxychorismate synthase, subunit I /aminodeoxychorismate lyase apoprotein</fullName>
    </submittedName>
</protein>
<evidence type="ECO:0000313" key="3">
    <source>
        <dbReference type="Proteomes" id="UP000187608"/>
    </source>
</evidence>
<dbReference type="InterPro" id="IPR005802">
    <property type="entry name" value="ADC_synth_comp_1"/>
</dbReference>
<dbReference type="NCBIfam" id="TIGR00553">
    <property type="entry name" value="pabB"/>
    <property type="match status" value="1"/>
</dbReference>
<organism evidence="2 3">
    <name type="scientific">Salimicrobium flavidum</name>
    <dbReference type="NCBI Taxonomy" id="570947"/>
    <lineage>
        <taxon>Bacteria</taxon>
        <taxon>Bacillati</taxon>
        <taxon>Bacillota</taxon>
        <taxon>Bacilli</taxon>
        <taxon>Bacillales</taxon>
        <taxon>Bacillaceae</taxon>
        <taxon>Salimicrobium</taxon>
    </lineage>
</organism>
<dbReference type="Gene3D" id="3.60.120.10">
    <property type="entry name" value="Anthranilate synthase"/>
    <property type="match status" value="1"/>
</dbReference>
<dbReference type="GO" id="GO:0000162">
    <property type="term" value="P:L-tryptophan biosynthetic process"/>
    <property type="evidence" value="ECO:0007669"/>
    <property type="project" value="TreeGrafter"/>
</dbReference>
<gene>
    <name evidence="2" type="ORF">SAMN05421687_102184</name>
</gene>
<dbReference type="Gene3D" id="3.20.10.10">
    <property type="entry name" value="D-amino Acid Aminotransferase, subunit A, domain 2"/>
    <property type="match status" value="1"/>
</dbReference>
<dbReference type="PRINTS" id="PR00095">
    <property type="entry name" value="ANTSNTHASEI"/>
</dbReference>
<keyword evidence="3" id="KW-1185">Reference proteome</keyword>
<dbReference type="OrthoDB" id="9803598at2"/>
<proteinExistence type="predicted"/>
<dbReference type="EMBL" id="FTOC01000002">
    <property type="protein sequence ID" value="SIS40395.1"/>
    <property type="molecule type" value="Genomic_DNA"/>
</dbReference>
<dbReference type="GO" id="GO:0046820">
    <property type="term" value="F:4-amino-4-deoxychorismate synthase activity"/>
    <property type="evidence" value="ECO:0007669"/>
    <property type="project" value="TreeGrafter"/>
</dbReference>
<dbReference type="AlphaFoldDB" id="A0A1N7ITH5"/>
<evidence type="ECO:0000313" key="2">
    <source>
        <dbReference type="EMBL" id="SIS40395.1"/>
    </source>
</evidence>
<dbReference type="STRING" id="570947.SAMN05421687_102184"/>
<dbReference type="RefSeq" id="WP_076557093.1">
    <property type="nucleotide sequence ID" value="NZ_FTOC01000002.1"/>
</dbReference>
<name>A0A1N7ITH5_9BACI</name>
<dbReference type="GO" id="GO:0009396">
    <property type="term" value="P:folic acid-containing compound biosynthetic process"/>
    <property type="evidence" value="ECO:0007669"/>
    <property type="project" value="InterPro"/>
</dbReference>
<evidence type="ECO:0000259" key="1">
    <source>
        <dbReference type="Pfam" id="PF00425"/>
    </source>
</evidence>
<dbReference type="PANTHER" id="PTHR11236">
    <property type="entry name" value="AMINOBENZOATE/ANTHRANILATE SYNTHASE"/>
    <property type="match status" value="1"/>
</dbReference>
<dbReference type="GO" id="GO:0016829">
    <property type="term" value="F:lyase activity"/>
    <property type="evidence" value="ECO:0007669"/>
    <property type="project" value="UniProtKB-KW"/>
</dbReference>
<keyword evidence="2" id="KW-0456">Lyase</keyword>
<dbReference type="InterPro" id="IPR043131">
    <property type="entry name" value="BCAT-like_N"/>
</dbReference>
<feature type="domain" description="Chorismate-utilising enzyme C-terminal" evidence="1">
    <location>
        <begin position="103"/>
        <end position="353"/>
    </location>
</feature>
<reference evidence="3" key="1">
    <citation type="submission" date="2017-01" db="EMBL/GenBank/DDBJ databases">
        <authorList>
            <person name="Varghese N."/>
            <person name="Submissions S."/>
        </authorList>
    </citation>
    <scope>NUCLEOTIDE SEQUENCE [LARGE SCALE GENOMIC DNA]</scope>
    <source>
        <strain evidence="3">DSM 23127</strain>
    </source>
</reference>
<dbReference type="InterPro" id="IPR043132">
    <property type="entry name" value="BCAT-like_C"/>
</dbReference>
<dbReference type="Gene3D" id="3.30.470.10">
    <property type="match status" value="1"/>
</dbReference>
<dbReference type="SUPFAM" id="SSF56752">
    <property type="entry name" value="D-aminoacid aminotransferase-like PLP-dependent enzymes"/>
    <property type="match status" value="1"/>
</dbReference>
<dbReference type="PANTHER" id="PTHR11236:SF50">
    <property type="entry name" value="AMINODEOXYCHORISMATE SYNTHASE COMPONENT 1"/>
    <property type="match status" value="1"/>
</dbReference>
<dbReference type="Pfam" id="PF00425">
    <property type="entry name" value="Chorismate_bind"/>
    <property type="match status" value="1"/>
</dbReference>
<dbReference type="InterPro" id="IPR001544">
    <property type="entry name" value="Aminotrans_IV"/>
</dbReference>
<accession>A0A1N7ITH5</accession>
<sequence length="566" mass="64863">MHLHFRFEGKSLVFRDPEAIIEADTIKEVNNAFTEIERWLDSGYYLAGYVAYEAAPAFDPAFQVRDPRGPLLWFGVFRHPEHDADKNTGRYEISEWELDAGYQTYRDGIGKIKEAIGRGDTYQVNYTARWKADFKGDPYAFFEKLARGQQGQYSAYLETGTSAILSASPELFFKKEKSLLTTRPMKGTAARGRTFEEDERNKAELFSSEKERAENVMIVDLLRNDIGRVAEKVRVPHLFSIETYPTVHQLTSTVEGDIDVNTSLWELFRALFPCGSITGAPKVKTMEYIKSLEETPRDVYCGAIGYITPERDMVFNVPIRTVKIEDGEAVYGSGGGITWDSGSYSEYEEMKIKAKLLDTEWPVFHLLETMKAENGSIPQLDRHMKRLEQSAAYFSYPFDETKIHCELKRVTGGSEIEKVRLLLSEEGEVHAEAEAYEDIEKTYRAFLAATPIDKKDLFYYHKTTNRAIYDRRAKEGADTVLLWNENRELTEFTFANLVVKKAGNYFTPPVESGLLAGVKRQELVEKGSVQEQTLYVDELPQFEEIWMVNGLRGWIRVEILEENDEN</sequence>
<dbReference type="InterPro" id="IPR019999">
    <property type="entry name" value="Anth_synth_I-like"/>
</dbReference>
<dbReference type="Pfam" id="PF01063">
    <property type="entry name" value="Aminotran_4"/>
    <property type="match status" value="1"/>
</dbReference>
<dbReference type="SUPFAM" id="SSF56322">
    <property type="entry name" value="ADC synthase"/>
    <property type="match status" value="1"/>
</dbReference>
<dbReference type="Proteomes" id="UP000187608">
    <property type="component" value="Unassembled WGS sequence"/>
</dbReference>
<dbReference type="InterPro" id="IPR015890">
    <property type="entry name" value="Chorismate_C"/>
</dbReference>
<dbReference type="InterPro" id="IPR005801">
    <property type="entry name" value="ADC_synthase"/>
</dbReference>
<dbReference type="InterPro" id="IPR036038">
    <property type="entry name" value="Aminotransferase-like"/>
</dbReference>